<keyword evidence="2" id="KW-1185">Reference proteome</keyword>
<proteinExistence type="predicted"/>
<dbReference type="InterPro" id="IPR053735">
    <property type="entry name" value="Type_III_TA_endoRNase"/>
</dbReference>
<name>A0ABU6J177_9ACTN</name>
<gene>
    <name evidence="1" type="ORF">VJ920_09985</name>
</gene>
<protein>
    <submittedName>
        <fullName evidence="1">Type III toxin-antitoxin system ToxN/AbiQ family toxin</fullName>
    </submittedName>
</protein>
<evidence type="ECO:0000313" key="2">
    <source>
        <dbReference type="Proteomes" id="UP001343724"/>
    </source>
</evidence>
<dbReference type="Pfam" id="PF13958">
    <property type="entry name" value="ToxN_toxin"/>
    <property type="match status" value="1"/>
</dbReference>
<dbReference type="RefSeq" id="WP_326455036.1">
    <property type="nucleotide sequence ID" value="NZ_JAYMFH010000015.1"/>
</dbReference>
<sequence>MRELNFYTVDPGYIEALQAVDPKVPNIKYETHDKFACGVLFDIAGHEYFAPVSSFKRQQKTNFIIKNSKGKPVGCVRFSFMFPIPKDLQVIKDFSKEDQKRKRLLIEELAYCNKHARRIKSKALHVYHVATSGEDAQMAAVCCDFKALERYVREHYGKDCG</sequence>
<dbReference type="Gene3D" id="3.10.129.130">
    <property type="match status" value="1"/>
</dbReference>
<dbReference type="Proteomes" id="UP001343724">
    <property type="component" value="Unassembled WGS sequence"/>
</dbReference>
<dbReference type="InterPro" id="IPR025911">
    <property type="entry name" value="ToxN/AbiQ_toxin"/>
</dbReference>
<organism evidence="1 2">
    <name type="scientific">Adlercreutzia shanghongiae</name>
    <dbReference type="NCBI Taxonomy" id="3111773"/>
    <lineage>
        <taxon>Bacteria</taxon>
        <taxon>Bacillati</taxon>
        <taxon>Actinomycetota</taxon>
        <taxon>Coriobacteriia</taxon>
        <taxon>Eggerthellales</taxon>
        <taxon>Eggerthellaceae</taxon>
        <taxon>Adlercreutzia</taxon>
    </lineage>
</organism>
<dbReference type="EMBL" id="JAYMFH010000015">
    <property type="protein sequence ID" value="MEC4295640.1"/>
    <property type="molecule type" value="Genomic_DNA"/>
</dbReference>
<accession>A0ABU6J177</accession>
<reference evidence="1 2" key="1">
    <citation type="submission" date="2024-01" db="EMBL/GenBank/DDBJ databases">
        <title>novel species in genus Adlercreutzia.</title>
        <authorList>
            <person name="Liu X."/>
        </authorList>
    </citation>
    <scope>NUCLEOTIDE SEQUENCE [LARGE SCALE GENOMIC DNA]</scope>
    <source>
        <strain evidence="1 2">R22</strain>
    </source>
</reference>
<evidence type="ECO:0000313" key="1">
    <source>
        <dbReference type="EMBL" id="MEC4295640.1"/>
    </source>
</evidence>
<comment type="caution">
    <text evidence="1">The sequence shown here is derived from an EMBL/GenBank/DDBJ whole genome shotgun (WGS) entry which is preliminary data.</text>
</comment>